<comment type="pathway">
    <text evidence="3">Protein modification; protein glycosylation.</text>
</comment>
<keyword evidence="7 13" id="KW-0812">Transmembrane</keyword>
<comment type="subcellular location">
    <subcellularLocation>
        <location evidence="2">Endoplasmic reticulum membrane</location>
    </subcellularLocation>
</comment>
<evidence type="ECO:0000256" key="11">
    <source>
        <dbReference type="ARBA" id="ARBA00023136"/>
    </source>
</evidence>
<evidence type="ECO:0000256" key="1">
    <source>
        <dbReference type="ARBA" id="ARBA00001946"/>
    </source>
</evidence>
<dbReference type="GO" id="GO:0005789">
    <property type="term" value="C:endoplasmic reticulum membrane"/>
    <property type="evidence" value="ECO:0007669"/>
    <property type="project" value="UniProtKB-SubCell"/>
</dbReference>
<keyword evidence="9" id="KW-0460">Magnesium</keyword>
<dbReference type="SUPFAM" id="SSF64005">
    <property type="entry name" value="Undecaprenyl diphosphate synthase"/>
    <property type="match status" value="1"/>
</dbReference>
<dbReference type="PANTHER" id="PTHR21528:SF0">
    <property type="entry name" value="DEHYDRODOLICHYL DIPHOSPHATE SYNTHASE COMPLEX SUBUNIT NUS1"/>
    <property type="match status" value="1"/>
</dbReference>
<dbReference type="Proteomes" id="UP001201812">
    <property type="component" value="Unassembled WGS sequence"/>
</dbReference>
<reference evidence="14" key="1">
    <citation type="submission" date="2022-01" db="EMBL/GenBank/DDBJ databases">
        <title>Genome Sequence Resource for Two Populations of Ditylenchus destructor, the Migratory Endoparasitic Phytonematode.</title>
        <authorList>
            <person name="Zhang H."/>
            <person name="Lin R."/>
            <person name="Xie B."/>
        </authorList>
    </citation>
    <scope>NUCLEOTIDE SEQUENCE</scope>
    <source>
        <strain evidence="14">BazhouSP</strain>
    </source>
</reference>
<evidence type="ECO:0000313" key="14">
    <source>
        <dbReference type="EMBL" id="KAI1711959.1"/>
    </source>
</evidence>
<evidence type="ECO:0000256" key="13">
    <source>
        <dbReference type="SAM" id="Phobius"/>
    </source>
</evidence>
<evidence type="ECO:0000256" key="10">
    <source>
        <dbReference type="ARBA" id="ARBA00022989"/>
    </source>
</evidence>
<dbReference type="EC" id="2.5.1.87" evidence="5"/>
<comment type="caution">
    <text evidence="14">The sequence shown here is derived from an EMBL/GenBank/DDBJ whole genome shotgun (WGS) entry which is preliminary data.</text>
</comment>
<sequence length="259" mass="29910">MVTDTLKASLSYFFQFVIWVIFVLSKDLRIFTTRLIRGTYKWYKSAACLDGHVQQKELKARKISRPKAVPRHLAVMFLDPPVINFKLIAHLVKYSDEYNIKCISLYDPWSIIHSNQCKLSRYLTKNNRLQTKISDECSEKHPRINGDVTLQENGIKVILLGDMHGKQSLVNACKALSTAKSEIIPQDVTEALSEEMIFEPDFLVKIGPPHFCLAGYPPFSLRVAEMCEVQRFESTDSIQENEFCSLLERYLCRDRRLGR</sequence>
<feature type="transmembrane region" description="Helical" evidence="13">
    <location>
        <begin position="12"/>
        <end position="31"/>
    </location>
</feature>
<evidence type="ECO:0000256" key="2">
    <source>
        <dbReference type="ARBA" id="ARBA00004586"/>
    </source>
</evidence>
<evidence type="ECO:0000256" key="8">
    <source>
        <dbReference type="ARBA" id="ARBA00022824"/>
    </source>
</evidence>
<comment type="catalytic activity">
    <reaction evidence="12">
        <text>n isopentenyl diphosphate + (2E,6E)-farnesyl diphosphate = a di-trans,poly-cis-polyprenyl diphosphate + n diphosphate</text>
        <dbReference type="Rhea" id="RHEA:53008"/>
        <dbReference type="Rhea" id="RHEA-COMP:19494"/>
        <dbReference type="ChEBI" id="CHEBI:33019"/>
        <dbReference type="ChEBI" id="CHEBI:128769"/>
        <dbReference type="ChEBI" id="CHEBI:136960"/>
        <dbReference type="ChEBI" id="CHEBI:175763"/>
        <dbReference type="EC" id="2.5.1.87"/>
    </reaction>
</comment>
<accession>A0AAD4N120</accession>
<dbReference type="InterPro" id="IPR036424">
    <property type="entry name" value="UPP_synth-like_sf"/>
</dbReference>
<protein>
    <recommendedName>
        <fullName evidence="5">ditrans,polycis-polyprenyl diphosphate synthase [(2E,6E)-farnesyldiphosphate specific]</fullName>
        <ecNumber evidence="5">2.5.1.87</ecNumber>
    </recommendedName>
</protein>
<comment type="cofactor">
    <cofactor evidence="1">
        <name>Mg(2+)</name>
        <dbReference type="ChEBI" id="CHEBI:18420"/>
    </cofactor>
</comment>
<evidence type="ECO:0000256" key="3">
    <source>
        <dbReference type="ARBA" id="ARBA00004922"/>
    </source>
</evidence>
<dbReference type="GO" id="GO:0045547">
    <property type="term" value="F:ditrans,polycis-polyprenyl diphosphate synthase [(2E,6E)-farnesyl diphosphate specific] activity"/>
    <property type="evidence" value="ECO:0007669"/>
    <property type="project" value="UniProtKB-EC"/>
</dbReference>
<keyword evidence="10 13" id="KW-1133">Transmembrane helix</keyword>
<dbReference type="EMBL" id="JAKKPZ010000020">
    <property type="protein sequence ID" value="KAI1711959.1"/>
    <property type="molecule type" value="Genomic_DNA"/>
</dbReference>
<keyword evidence="15" id="KW-1185">Reference proteome</keyword>
<organism evidence="14 15">
    <name type="scientific">Ditylenchus destructor</name>
    <dbReference type="NCBI Taxonomy" id="166010"/>
    <lineage>
        <taxon>Eukaryota</taxon>
        <taxon>Metazoa</taxon>
        <taxon>Ecdysozoa</taxon>
        <taxon>Nematoda</taxon>
        <taxon>Chromadorea</taxon>
        <taxon>Rhabditida</taxon>
        <taxon>Tylenchina</taxon>
        <taxon>Tylenchomorpha</taxon>
        <taxon>Sphaerularioidea</taxon>
        <taxon>Anguinidae</taxon>
        <taxon>Anguininae</taxon>
        <taxon>Ditylenchus</taxon>
    </lineage>
</organism>
<evidence type="ECO:0000256" key="12">
    <source>
        <dbReference type="ARBA" id="ARBA00047353"/>
    </source>
</evidence>
<dbReference type="Gene3D" id="3.40.1180.10">
    <property type="entry name" value="Decaprenyl diphosphate synthase-like"/>
    <property type="match status" value="1"/>
</dbReference>
<dbReference type="PANTHER" id="PTHR21528">
    <property type="entry name" value="DEHYDRODOLICHYL DIPHOSPHATE SYNTHASE COMPLEX SUBUNIT NUS1"/>
    <property type="match status" value="1"/>
</dbReference>
<keyword evidence="6" id="KW-0808">Transferase</keyword>
<evidence type="ECO:0000256" key="7">
    <source>
        <dbReference type="ARBA" id="ARBA00022692"/>
    </source>
</evidence>
<evidence type="ECO:0000256" key="5">
    <source>
        <dbReference type="ARBA" id="ARBA00012596"/>
    </source>
</evidence>
<evidence type="ECO:0000256" key="9">
    <source>
        <dbReference type="ARBA" id="ARBA00022842"/>
    </source>
</evidence>
<gene>
    <name evidence="14" type="ORF">DdX_09920</name>
</gene>
<evidence type="ECO:0000256" key="4">
    <source>
        <dbReference type="ARBA" id="ARBA00005432"/>
    </source>
</evidence>
<proteinExistence type="inferred from homology"/>
<evidence type="ECO:0000256" key="6">
    <source>
        <dbReference type="ARBA" id="ARBA00022679"/>
    </source>
</evidence>
<keyword evidence="8" id="KW-0256">Endoplasmic reticulum</keyword>
<keyword evidence="11 13" id="KW-0472">Membrane</keyword>
<dbReference type="AlphaFoldDB" id="A0AAD4N120"/>
<dbReference type="InterPro" id="IPR038887">
    <property type="entry name" value="Nus1/NgBR"/>
</dbReference>
<evidence type="ECO:0000313" key="15">
    <source>
        <dbReference type="Proteomes" id="UP001201812"/>
    </source>
</evidence>
<name>A0AAD4N120_9BILA</name>
<comment type="similarity">
    <text evidence="4">Belongs to the UPP synthase family.</text>
</comment>
<dbReference type="GO" id="GO:1904423">
    <property type="term" value="C:dehydrodolichyl diphosphate synthase complex"/>
    <property type="evidence" value="ECO:0007669"/>
    <property type="project" value="InterPro"/>
</dbReference>